<feature type="transmembrane region" description="Helical" evidence="6">
    <location>
        <begin position="368"/>
        <end position="390"/>
    </location>
</feature>
<keyword evidence="5 6" id="KW-0472">Membrane</keyword>
<evidence type="ECO:0000256" key="5">
    <source>
        <dbReference type="ARBA" id="ARBA00023136"/>
    </source>
</evidence>
<dbReference type="PANTHER" id="PTHR30294">
    <property type="entry name" value="MEMBRANE COMPONENT OF ABC TRANSPORTER YHHJ-RELATED"/>
    <property type="match status" value="1"/>
</dbReference>
<dbReference type="InterPro" id="IPR013525">
    <property type="entry name" value="ABC2_TM"/>
</dbReference>
<evidence type="ECO:0000256" key="4">
    <source>
        <dbReference type="ARBA" id="ARBA00022989"/>
    </source>
</evidence>
<dbReference type="Proteomes" id="UP000204391">
    <property type="component" value="Chromosome"/>
</dbReference>
<dbReference type="GO" id="GO:0005886">
    <property type="term" value="C:plasma membrane"/>
    <property type="evidence" value="ECO:0007669"/>
    <property type="project" value="UniProtKB-SubCell"/>
</dbReference>
<evidence type="ECO:0000259" key="7">
    <source>
        <dbReference type="Pfam" id="PF12698"/>
    </source>
</evidence>
<accession>A0A221MG83</accession>
<dbReference type="Pfam" id="PF12698">
    <property type="entry name" value="ABC2_membrane_3"/>
    <property type="match status" value="1"/>
</dbReference>
<evidence type="ECO:0000256" key="3">
    <source>
        <dbReference type="ARBA" id="ARBA00022692"/>
    </source>
</evidence>
<evidence type="ECO:0000256" key="2">
    <source>
        <dbReference type="ARBA" id="ARBA00022475"/>
    </source>
</evidence>
<dbReference type="PANTHER" id="PTHR30294:SF29">
    <property type="entry name" value="MULTIDRUG ABC TRANSPORTER PERMEASE YBHS-RELATED"/>
    <property type="match status" value="1"/>
</dbReference>
<dbReference type="AlphaFoldDB" id="A0A221MG83"/>
<reference evidence="8 9" key="1">
    <citation type="journal article" date="2003" name="Int. J. Syst. Evol. Microbiol.">
        <title>Virgibacillus carmonensis sp. nov., Virgibacillus necropolis sp. nov. and Virgibacillus picturae sp. nov., three novel species isolated from deteriorated mural paintings, transfer of the species of the genus salibacillus to Virgibacillus, as Virgibacillus marismortui comb. nov. and Virgibacillus salexigens comb. nov., and emended description of the genus Virgibacillus.</title>
        <authorList>
            <person name="Heyrman J."/>
            <person name="Logan N.A."/>
            <person name="Busse H.J."/>
            <person name="Balcaen A."/>
            <person name="Lebbe L."/>
            <person name="Rodriguez-Diaz M."/>
            <person name="Swings J."/>
            <person name="De Vos P."/>
        </authorList>
    </citation>
    <scope>NUCLEOTIDE SEQUENCE [LARGE SCALE GENOMIC DNA]</scope>
    <source>
        <strain evidence="8 9">LMG 19488</strain>
    </source>
</reference>
<evidence type="ECO:0000256" key="6">
    <source>
        <dbReference type="SAM" id="Phobius"/>
    </source>
</evidence>
<feature type="transmembrane region" description="Helical" evidence="6">
    <location>
        <begin position="228"/>
        <end position="255"/>
    </location>
</feature>
<dbReference type="OrthoDB" id="9768837at2"/>
<name>A0A221MG83_9BACI</name>
<organism evidence="8 9">
    <name type="scientific">Virgibacillus necropolis</name>
    <dbReference type="NCBI Taxonomy" id="163877"/>
    <lineage>
        <taxon>Bacteria</taxon>
        <taxon>Bacillati</taxon>
        <taxon>Bacillota</taxon>
        <taxon>Bacilli</taxon>
        <taxon>Bacillales</taxon>
        <taxon>Bacillaceae</taxon>
        <taxon>Virgibacillus</taxon>
    </lineage>
</organism>
<dbReference type="EMBL" id="CP022437">
    <property type="protein sequence ID" value="ASN06599.1"/>
    <property type="molecule type" value="Genomic_DNA"/>
</dbReference>
<gene>
    <name evidence="8" type="ORF">CFK40_17030</name>
</gene>
<dbReference type="KEGG" id="vne:CFK40_17030"/>
<keyword evidence="3 6" id="KW-0812">Transmembrane</keyword>
<protein>
    <recommendedName>
        <fullName evidence="7">ABC-2 type transporter transmembrane domain-containing protein</fullName>
    </recommendedName>
</protein>
<keyword evidence="4 6" id="KW-1133">Transmembrane helix</keyword>
<feature type="transmembrane region" description="Helical" evidence="6">
    <location>
        <begin position="313"/>
        <end position="333"/>
    </location>
</feature>
<feature type="transmembrane region" description="Helical" evidence="6">
    <location>
        <begin position="182"/>
        <end position="207"/>
    </location>
</feature>
<feature type="transmembrane region" description="Helical" evidence="6">
    <location>
        <begin position="339"/>
        <end position="356"/>
    </location>
</feature>
<feature type="domain" description="ABC-2 type transporter transmembrane" evidence="7">
    <location>
        <begin position="19"/>
        <end position="387"/>
    </location>
</feature>
<dbReference type="GO" id="GO:0140359">
    <property type="term" value="F:ABC-type transporter activity"/>
    <property type="evidence" value="ECO:0007669"/>
    <property type="project" value="InterPro"/>
</dbReference>
<evidence type="ECO:0000313" key="9">
    <source>
        <dbReference type="Proteomes" id="UP000204391"/>
    </source>
</evidence>
<dbReference type="Gene3D" id="3.40.190.10">
    <property type="entry name" value="Periplasmic binding protein-like II"/>
    <property type="match status" value="1"/>
</dbReference>
<keyword evidence="2" id="KW-1003">Cell membrane</keyword>
<feature type="transmembrane region" description="Helical" evidence="6">
    <location>
        <begin position="278"/>
        <end position="301"/>
    </location>
</feature>
<evidence type="ECO:0000313" key="8">
    <source>
        <dbReference type="EMBL" id="ASN06599.1"/>
    </source>
</evidence>
<proteinExistence type="predicted"/>
<dbReference type="InterPro" id="IPR051449">
    <property type="entry name" value="ABC-2_transporter_component"/>
</dbReference>
<keyword evidence="9" id="KW-1185">Reference proteome</keyword>
<dbReference type="RefSeq" id="WP_089533595.1">
    <property type="nucleotide sequence ID" value="NZ_CP022437.1"/>
</dbReference>
<evidence type="ECO:0000256" key="1">
    <source>
        <dbReference type="ARBA" id="ARBA00004651"/>
    </source>
</evidence>
<comment type="subcellular location">
    <subcellularLocation>
        <location evidence="1">Cell membrane</location>
        <topology evidence="1">Multi-pass membrane protein</topology>
    </subcellularLocation>
</comment>
<sequence length="416" mass="45530">MNKFWIVMSHTYMTRFKTKSFLISTIITLLFVVGLANYQAIFDAFSDDGKSEIAVLDETGEFFKSLEKSVENANEDIDVIAYGKSVETGKKAVENEEFAALITLTLNANQLPEATYYASNIVDSAEQTAIQQQLQQLKVAAATKQAGVDQETITEIYSPVTFHTVALDESAKSSEELNQARGIVYVMLFVLYLSVITYGNMIATDVATEKSSRVMELLVSSVSPVTQMFAKIIGIALLGLTQVGLILGLGFTLLVSKQDELTGGVFQYFGIQGASPSLFIYALVFFILGYLLYATLAAMLGSIVSRTEDVQQLITPMIFLIMIAFFIAIYGLSAPDSNLVVISSYIPFFTPMLMFLRVGMLDIPFWEVALSLGILVGSIILLAVIGARVYKGGVLMYGKSSSLKDIRKAIALSKKE</sequence>